<dbReference type="SUPFAM" id="SSF53850">
    <property type="entry name" value="Periplasmic binding protein-like II"/>
    <property type="match status" value="1"/>
</dbReference>
<dbReference type="SUPFAM" id="SSF46785">
    <property type="entry name" value="Winged helix' DNA-binding domain"/>
    <property type="match status" value="1"/>
</dbReference>
<dbReference type="PANTHER" id="PTHR30537">
    <property type="entry name" value="HTH-TYPE TRANSCRIPTIONAL REGULATOR"/>
    <property type="match status" value="1"/>
</dbReference>
<comment type="similarity">
    <text evidence="1">Belongs to the LysR transcriptional regulatory family.</text>
</comment>
<dbReference type="InterPro" id="IPR036388">
    <property type="entry name" value="WH-like_DNA-bd_sf"/>
</dbReference>
<dbReference type="GO" id="GO:0043565">
    <property type="term" value="F:sequence-specific DNA binding"/>
    <property type="evidence" value="ECO:0007669"/>
    <property type="project" value="TreeGrafter"/>
</dbReference>
<keyword evidence="3" id="KW-0238">DNA-binding</keyword>
<dbReference type="AlphaFoldDB" id="A0A2W5RZM5"/>
<evidence type="ECO:0000313" key="6">
    <source>
        <dbReference type="EMBL" id="PZQ96131.1"/>
    </source>
</evidence>
<dbReference type="InterPro" id="IPR000847">
    <property type="entry name" value="LysR_HTH_N"/>
</dbReference>
<dbReference type="InterPro" id="IPR036390">
    <property type="entry name" value="WH_DNA-bd_sf"/>
</dbReference>
<dbReference type="PROSITE" id="PS50931">
    <property type="entry name" value="HTH_LYSR"/>
    <property type="match status" value="1"/>
</dbReference>
<dbReference type="PRINTS" id="PR00039">
    <property type="entry name" value="HTHLYSR"/>
</dbReference>
<dbReference type="Proteomes" id="UP000248975">
    <property type="component" value="Unassembled WGS sequence"/>
</dbReference>
<evidence type="ECO:0000256" key="1">
    <source>
        <dbReference type="ARBA" id="ARBA00009437"/>
    </source>
</evidence>
<evidence type="ECO:0000256" key="4">
    <source>
        <dbReference type="ARBA" id="ARBA00023163"/>
    </source>
</evidence>
<dbReference type="EMBL" id="QFQS01000004">
    <property type="protein sequence ID" value="PZQ96131.1"/>
    <property type="molecule type" value="Genomic_DNA"/>
</dbReference>
<gene>
    <name evidence="6" type="ORF">DI533_16970</name>
</gene>
<dbReference type="Gene3D" id="3.40.190.10">
    <property type="entry name" value="Periplasmic binding protein-like II"/>
    <property type="match status" value="2"/>
</dbReference>
<evidence type="ECO:0000256" key="3">
    <source>
        <dbReference type="ARBA" id="ARBA00023125"/>
    </source>
</evidence>
<organism evidence="6 7">
    <name type="scientific">Cereibacter sphaeroides</name>
    <name type="common">Rhodobacter sphaeroides</name>
    <dbReference type="NCBI Taxonomy" id="1063"/>
    <lineage>
        <taxon>Bacteria</taxon>
        <taxon>Pseudomonadati</taxon>
        <taxon>Pseudomonadota</taxon>
        <taxon>Alphaproteobacteria</taxon>
        <taxon>Rhodobacterales</taxon>
        <taxon>Paracoccaceae</taxon>
        <taxon>Cereibacter</taxon>
    </lineage>
</organism>
<dbReference type="CDD" id="cd08432">
    <property type="entry name" value="PBP2_GcdR_TrpI_HvrB_AmpR_like"/>
    <property type="match status" value="1"/>
</dbReference>
<dbReference type="InterPro" id="IPR058163">
    <property type="entry name" value="LysR-type_TF_proteobact-type"/>
</dbReference>
<keyword evidence="4" id="KW-0804">Transcription</keyword>
<keyword evidence="2" id="KW-0805">Transcription regulation</keyword>
<name>A0A2W5RZM5_CERSP</name>
<dbReference type="Pfam" id="PF00126">
    <property type="entry name" value="HTH_1"/>
    <property type="match status" value="1"/>
</dbReference>
<reference evidence="6 7" key="1">
    <citation type="submission" date="2017-08" db="EMBL/GenBank/DDBJ databases">
        <title>Infants hospitalized years apart are colonized by the same room-sourced microbial strains.</title>
        <authorList>
            <person name="Brooks B."/>
            <person name="Olm M.R."/>
            <person name="Firek B.A."/>
            <person name="Baker R."/>
            <person name="Thomas B.C."/>
            <person name="Morowitz M.J."/>
            <person name="Banfield J.F."/>
        </authorList>
    </citation>
    <scope>NUCLEOTIDE SEQUENCE [LARGE SCALE GENOMIC DNA]</scope>
    <source>
        <strain evidence="6">S2_003_000_R2_11</strain>
    </source>
</reference>
<dbReference type="GO" id="GO:0006351">
    <property type="term" value="P:DNA-templated transcription"/>
    <property type="evidence" value="ECO:0007669"/>
    <property type="project" value="TreeGrafter"/>
</dbReference>
<accession>A0A2W5RZM5</accession>
<protein>
    <recommendedName>
        <fullName evidence="5">HTH lysR-type domain-containing protein</fullName>
    </recommendedName>
</protein>
<evidence type="ECO:0000256" key="2">
    <source>
        <dbReference type="ARBA" id="ARBA00023015"/>
    </source>
</evidence>
<evidence type="ECO:0000313" key="7">
    <source>
        <dbReference type="Proteomes" id="UP000248975"/>
    </source>
</evidence>
<dbReference type="GO" id="GO:0003700">
    <property type="term" value="F:DNA-binding transcription factor activity"/>
    <property type="evidence" value="ECO:0007669"/>
    <property type="project" value="InterPro"/>
</dbReference>
<proteinExistence type="inferred from homology"/>
<comment type="caution">
    <text evidence="6">The sequence shown here is derived from an EMBL/GenBank/DDBJ whole genome shotgun (WGS) entry which is preliminary data.</text>
</comment>
<feature type="domain" description="HTH lysR-type" evidence="5">
    <location>
        <begin position="9"/>
        <end position="66"/>
    </location>
</feature>
<evidence type="ECO:0000259" key="5">
    <source>
        <dbReference type="PROSITE" id="PS50931"/>
    </source>
</evidence>
<dbReference type="PANTHER" id="PTHR30537:SF26">
    <property type="entry name" value="GLYCINE CLEAVAGE SYSTEM TRANSCRIPTIONAL ACTIVATOR"/>
    <property type="match status" value="1"/>
</dbReference>
<dbReference type="InterPro" id="IPR005119">
    <property type="entry name" value="LysR_subst-bd"/>
</dbReference>
<dbReference type="Pfam" id="PF03466">
    <property type="entry name" value="LysR_substrate"/>
    <property type="match status" value="1"/>
</dbReference>
<dbReference type="Gene3D" id="1.10.10.10">
    <property type="entry name" value="Winged helix-like DNA-binding domain superfamily/Winged helix DNA-binding domain"/>
    <property type="match status" value="1"/>
</dbReference>
<sequence>MMKYWKKIPPLKSLLALEALSRHRSFSRAADELNVSQSAVSHSILTAESFLGVALVDRTSRPVSLTGAGQAYVATVSRCFRDLVAEAEALQRQKPKNTLTISCNLAVGNYWFLPRLKEFHALHPDLQVNMVTTYQGLASLDDGIDVAIRFGSGNWASASSLHMFDERIIPVASPEYLERNPPIKEPKDLLQHTLLHALSVERSWFDWQQWFEHFGVEIPKTLPGPTFDNHLMMVQYALSGRGIALGWLGTTSDFVRQGQLVEAFDTPVVLQEGQYAAFRDEPDQRVEKFLDWLKDLLERD</sequence>